<reference evidence="2" key="1">
    <citation type="journal article" date="2015" name="Nature">
        <title>Complex archaea that bridge the gap between prokaryotes and eukaryotes.</title>
        <authorList>
            <person name="Spang A."/>
            <person name="Saw J.H."/>
            <person name="Jorgensen S.L."/>
            <person name="Zaremba-Niedzwiedzka K."/>
            <person name="Martijn J."/>
            <person name="Lind A.E."/>
            <person name="van Eijk R."/>
            <person name="Schleper C."/>
            <person name="Guy L."/>
            <person name="Ettema T.J."/>
        </authorList>
    </citation>
    <scope>NUCLEOTIDE SEQUENCE</scope>
</reference>
<keyword evidence="1" id="KW-0472">Membrane</keyword>
<organism evidence="2">
    <name type="scientific">marine sediment metagenome</name>
    <dbReference type="NCBI Taxonomy" id="412755"/>
    <lineage>
        <taxon>unclassified sequences</taxon>
        <taxon>metagenomes</taxon>
        <taxon>ecological metagenomes</taxon>
    </lineage>
</organism>
<keyword evidence="1" id="KW-1133">Transmembrane helix</keyword>
<name>A0A0F9M1A4_9ZZZZ</name>
<sequence>MKNKRTWINNDDPTLGSTIFGVISLVGIVAFFVWLGIT</sequence>
<dbReference type="EMBL" id="LAZR01005499">
    <property type="protein sequence ID" value="KKM99418.1"/>
    <property type="molecule type" value="Genomic_DNA"/>
</dbReference>
<proteinExistence type="predicted"/>
<gene>
    <name evidence="2" type="ORF">LCGC14_1148170</name>
</gene>
<accession>A0A0F9M1A4</accession>
<evidence type="ECO:0000256" key="1">
    <source>
        <dbReference type="SAM" id="Phobius"/>
    </source>
</evidence>
<protein>
    <submittedName>
        <fullName evidence="2">Uncharacterized protein</fullName>
    </submittedName>
</protein>
<evidence type="ECO:0000313" key="2">
    <source>
        <dbReference type="EMBL" id="KKM99418.1"/>
    </source>
</evidence>
<feature type="transmembrane region" description="Helical" evidence="1">
    <location>
        <begin position="15"/>
        <end position="37"/>
    </location>
</feature>
<keyword evidence="1" id="KW-0812">Transmembrane</keyword>
<comment type="caution">
    <text evidence="2">The sequence shown here is derived from an EMBL/GenBank/DDBJ whole genome shotgun (WGS) entry which is preliminary data.</text>
</comment>
<dbReference type="AlphaFoldDB" id="A0A0F9M1A4"/>